<evidence type="ECO:0000313" key="2">
    <source>
        <dbReference type="Proteomes" id="UP000307720"/>
    </source>
</evidence>
<dbReference type="EMBL" id="SRZB01000012">
    <property type="protein sequence ID" value="TGX98936.1"/>
    <property type="molecule type" value="Genomic_DNA"/>
</dbReference>
<name>A0AC61QZK6_9FIRM</name>
<keyword evidence="2" id="KW-1185">Reference proteome</keyword>
<gene>
    <name evidence="1" type="ORF">E5357_07460</name>
</gene>
<accession>A0AC61QZK6</accession>
<sequence length="78" mass="9319">MRKREGTTDLKKGTYYIKVSADGLFRFRYRFTKVKQPKNTKQTKALNIKKGKTVKGILCFCYCEEPYRFRRQLEDVSL</sequence>
<comment type="caution">
    <text evidence="1">The sequence shown here is derived from an EMBL/GenBank/DDBJ whole genome shotgun (WGS) entry which is preliminary data.</text>
</comment>
<dbReference type="Proteomes" id="UP000307720">
    <property type="component" value="Unassembled WGS sequence"/>
</dbReference>
<proteinExistence type="predicted"/>
<evidence type="ECO:0000313" key="1">
    <source>
        <dbReference type="EMBL" id="TGX98936.1"/>
    </source>
</evidence>
<protein>
    <submittedName>
        <fullName evidence="1">Uncharacterized protein</fullName>
    </submittedName>
</protein>
<organism evidence="1 2">
    <name type="scientific">Hominisplanchenecus murintestinalis</name>
    <dbReference type="NCBI Taxonomy" id="2941517"/>
    <lineage>
        <taxon>Bacteria</taxon>
        <taxon>Bacillati</taxon>
        <taxon>Bacillota</taxon>
        <taxon>Clostridia</taxon>
        <taxon>Lachnospirales</taxon>
        <taxon>Lachnospiraceae</taxon>
        <taxon>Hominisplanchenecus</taxon>
    </lineage>
</organism>
<reference evidence="1" key="1">
    <citation type="submission" date="2019-04" db="EMBL/GenBank/DDBJ databases">
        <title>Microbes associate with the intestines of laboratory mice.</title>
        <authorList>
            <person name="Navarre W."/>
            <person name="Wong E."/>
            <person name="Huang K."/>
            <person name="Tropini C."/>
            <person name="Ng K."/>
            <person name="Yu B."/>
        </authorList>
    </citation>
    <scope>NUCLEOTIDE SEQUENCE</scope>
    <source>
        <strain evidence="1">NM72_1-8</strain>
    </source>
</reference>